<feature type="transmembrane region" description="Helical" evidence="1">
    <location>
        <begin position="45"/>
        <end position="66"/>
    </location>
</feature>
<dbReference type="GO" id="GO:0005886">
    <property type="term" value="C:plasma membrane"/>
    <property type="evidence" value="ECO:0007669"/>
    <property type="project" value="TreeGrafter"/>
</dbReference>
<keyword evidence="1" id="KW-0812">Transmembrane</keyword>
<evidence type="ECO:0000313" key="2">
    <source>
        <dbReference type="EMBL" id="STO60142.1"/>
    </source>
</evidence>
<keyword evidence="1" id="KW-1133">Transmembrane helix</keyword>
<feature type="transmembrane region" description="Helical" evidence="1">
    <location>
        <begin position="150"/>
        <end position="169"/>
    </location>
</feature>
<name>A0A1V4B252_9PAST</name>
<dbReference type="PANTHER" id="PTHR38095:SF1">
    <property type="entry name" value="ANAEROBIC DIMETHYL SULFOXIDE REDUCTASE CHAIN YNFH"/>
    <property type="match status" value="1"/>
</dbReference>
<sequence>MNGLHELPLVIFTVLAQSVVGAFLLCSVVLFITQDKYYRVYIHKIIFGLLVLLGVGFFSSIMHLGSPFRALNSLNRIGSSMLSNEIASGALFFALAGSYWLLAISGKLQKMLSDIWLVSTSIVGIIFMYMMNNVYHISTVPTWNNIFTTWNFYLTVILGGLSLGYVLLLVERSDVNIIRRIPVIVAVSLLFAAVVSVYQGFELSSIKTSVQQARALVPDFAILTAVRMLLLGIAVSLMFYLVYYPRSLFVKVMVGCFIIIAEMIGRVLFYALHMTSGMAVGS</sequence>
<protein>
    <submittedName>
        <fullName evidence="2">Oxidoreductase, membrane subunit</fullName>
    </submittedName>
</protein>
<feature type="transmembrane region" description="Helical" evidence="1">
    <location>
        <begin position="86"/>
        <end position="104"/>
    </location>
</feature>
<feature type="transmembrane region" description="Helical" evidence="1">
    <location>
        <begin position="248"/>
        <end position="272"/>
    </location>
</feature>
<keyword evidence="3" id="KW-1185">Reference proteome</keyword>
<feature type="transmembrane region" description="Helical" evidence="1">
    <location>
        <begin position="181"/>
        <end position="201"/>
    </location>
</feature>
<dbReference type="RefSeq" id="WP_078218153.1">
    <property type="nucleotide sequence ID" value="NZ_MUXZ01000009.1"/>
</dbReference>
<dbReference type="AlphaFoldDB" id="A0A1V4B252"/>
<dbReference type="PANTHER" id="PTHR38095">
    <property type="entry name" value="ANAEROBIC DIMETHYL SULFOXIDE REDUCTASE CHAIN YNFH"/>
    <property type="match status" value="1"/>
</dbReference>
<dbReference type="GO" id="GO:0019645">
    <property type="term" value="P:anaerobic electron transport chain"/>
    <property type="evidence" value="ECO:0007669"/>
    <property type="project" value="InterPro"/>
</dbReference>
<dbReference type="Proteomes" id="UP000254329">
    <property type="component" value="Unassembled WGS sequence"/>
</dbReference>
<reference evidence="2 3" key="1">
    <citation type="submission" date="2018-06" db="EMBL/GenBank/DDBJ databases">
        <authorList>
            <consortium name="Pathogen Informatics"/>
            <person name="Doyle S."/>
        </authorList>
    </citation>
    <scope>NUCLEOTIDE SEQUENCE [LARGE SCALE GENOMIC DNA]</scope>
    <source>
        <strain evidence="2 3">NCTC1659</strain>
    </source>
</reference>
<accession>A0A1V4B252</accession>
<organism evidence="2 3">
    <name type="scientific">Canicola haemoglobinophilus</name>
    <dbReference type="NCBI Taxonomy" id="733"/>
    <lineage>
        <taxon>Bacteria</taxon>
        <taxon>Pseudomonadati</taxon>
        <taxon>Pseudomonadota</taxon>
        <taxon>Gammaproteobacteria</taxon>
        <taxon>Pasteurellales</taxon>
        <taxon>Pasteurellaceae</taxon>
        <taxon>Canicola</taxon>
    </lineage>
</organism>
<dbReference type="STRING" id="733.B0186_04255"/>
<dbReference type="Pfam" id="PF04976">
    <property type="entry name" value="DmsC"/>
    <property type="match status" value="1"/>
</dbReference>
<dbReference type="EMBL" id="UGHF01000001">
    <property type="protein sequence ID" value="STO60142.1"/>
    <property type="molecule type" value="Genomic_DNA"/>
</dbReference>
<dbReference type="InterPro" id="IPR007059">
    <property type="entry name" value="DmsC"/>
</dbReference>
<gene>
    <name evidence="2" type="primary">dmsC</name>
    <name evidence="2" type="ORF">NCTC1659_01414</name>
</gene>
<dbReference type="GO" id="GO:0009389">
    <property type="term" value="F:dimethyl sulfoxide reductase activity"/>
    <property type="evidence" value="ECO:0007669"/>
    <property type="project" value="TreeGrafter"/>
</dbReference>
<feature type="transmembrane region" description="Helical" evidence="1">
    <location>
        <begin position="221"/>
        <end position="241"/>
    </location>
</feature>
<evidence type="ECO:0000256" key="1">
    <source>
        <dbReference type="SAM" id="Phobius"/>
    </source>
</evidence>
<feature type="transmembrane region" description="Helical" evidence="1">
    <location>
        <begin position="111"/>
        <end position="130"/>
    </location>
</feature>
<keyword evidence="1" id="KW-0472">Membrane</keyword>
<evidence type="ECO:0000313" key="3">
    <source>
        <dbReference type="Proteomes" id="UP000254329"/>
    </source>
</evidence>
<dbReference type="GO" id="GO:0009390">
    <property type="term" value="C:dimethyl sulfoxide reductase complex"/>
    <property type="evidence" value="ECO:0007669"/>
    <property type="project" value="TreeGrafter"/>
</dbReference>
<proteinExistence type="predicted"/>
<feature type="transmembrane region" description="Helical" evidence="1">
    <location>
        <begin position="12"/>
        <end position="33"/>
    </location>
</feature>